<dbReference type="PATRIC" id="fig|273035.7.peg.1801"/>
<reference evidence="1 2" key="1">
    <citation type="journal article" date="2015" name="Genome Announc.">
        <title>Complete Genome Sequence of Spiroplasma kunkelii Strain CR2-3x, Causal Agent of Corn Stunt Disease in Zea mays L.</title>
        <authorList>
            <person name="Davis R.E."/>
            <person name="Shao J."/>
            <person name="Dally E.L."/>
            <person name="Zhao Y."/>
            <person name="Gasparich G.E."/>
            <person name="Gaynor B.J."/>
            <person name="Athey J.C."/>
            <person name="Harrison N.A."/>
            <person name="Donofrio N."/>
        </authorList>
    </citation>
    <scope>NUCLEOTIDE SEQUENCE [LARGE SCALE GENOMIC DNA]</scope>
    <source>
        <strain evidence="1 2">CR2-3x</strain>
    </source>
</reference>
<protein>
    <submittedName>
        <fullName evidence="1">p123</fullName>
    </submittedName>
</protein>
<dbReference type="AlphaFoldDB" id="A0A0K2JIR6"/>
<evidence type="ECO:0000313" key="1">
    <source>
        <dbReference type="EMBL" id="ALA98318.1"/>
    </source>
</evidence>
<dbReference type="Proteomes" id="UP000062963">
    <property type="component" value="Chromosome"/>
</dbReference>
<gene>
    <name evidence="1" type="ORF">SKUN_001458</name>
</gene>
<dbReference type="OrthoDB" id="390888at2"/>
<sequence length="86" mass="9736">MNLNKNNKELIQINNQVLYTAMRMASTDSKVIKRKIQELDKWFIFPFVITNGVIPLTTSGYKPINSIPQDYSDFTLAITGNATIIA</sequence>
<dbReference type="STRING" id="273035.SKUN_001458"/>
<evidence type="ECO:0000313" key="2">
    <source>
        <dbReference type="Proteomes" id="UP000062963"/>
    </source>
</evidence>
<keyword evidence="2" id="KW-1185">Reference proteome</keyword>
<organism evidence="1 2">
    <name type="scientific">Spiroplasma kunkelii CR2-3x</name>
    <dbReference type="NCBI Taxonomy" id="273035"/>
    <lineage>
        <taxon>Bacteria</taxon>
        <taxon>Bacillati</taxon>
        <taxon>Mycoplasmatota</taxon>
        <taxon>Mollicutes</taxon>
        <taxon>Entomoplasmatales</taxon>
        <taxon>Spiroplasmataceae</taxon>
        <taxon>Spiroplasma</taxon>
    </lineage>
</organism>
<proteinExistence type="predicted"/>
<dbReference type="KEGG" id="skn:SKUN_001458"/>
<name>A0A0K2JIR6_SPIKU</name>
<dbReference type="RefSeq" id="WP_053391362.1">
    <property type="nucleotide sequence ID" value="NZ_CP010899.1"/>
</dbReference>
<accession>A0A0K2JIR6</accession>
<dbReference type="EMBL" id="CP010899">
    <property type="protein sequence ID" value="ALA98318.1"/>
    <property type="molecule type" value="Genomic_DNA"/>
</dbReference>